<dbReference type="EMBL" id="ML143715">
    <property type="protein sequence ID" value="TBU21136.1"/>
    <property type="molecule type" value="Genomic_DNA"/>
</dbReference>
<name>A0A4Q9M6C4_9APHY</name>
<evidence type="ECO:0000256" key="1">
    <source>
        <dbReference type="SAM" id="MobiDB-lite"/>
    </source>
</evidence>
<dbReference type="EMBL" id="ML145227">
    <property type="protein sequence ID" value="TBU53062.1"/>
    <property type="molecule type" value="Genomic_DNA"/>
</dbReference>
<reference evidence="2 4" key="1">
    <citation type="submission" date="2019-01" db="EMBL/GenBank/DDBJ databases">
        <title>Draft genome sequences of three monokaryotic isolates of the white-rot basidiomycete fungus Dichomitus squalens.</title>
        <authorList>
            <consortium name="DOE Joint Genome Institute"/>
            <person name="Lopez S.C."/>
            <person name="Andreopoulos B."/>
            <person name="Pangilinan J."/>
            <person name="Lipzen A."/>
            <person name="Riley R."/>
            <person name="Ahrendt S."/>
            <person name="Ng V."/>
            <person name="Barry K."/>
            <person name="Daum C."/>
            <person name="Grigoriev I.V."/>
            <person name="Hilden K.S."/>
            <person name="Makela M.R."/>
            <person name="de Vries R.P."/>
        </authorList>
    </citation>
    <scope>NUCLEOTIDE SEQUENCE [LARGE SCALE GENOMIC DNA]</scope>
    <source>
        <strain evidence="3 4">CBS 464.89</strain>
        <strain evidence="2">OM18370.1</strain>
    </source>
</reference>
<evidence type="ECO:0000313" key="3">
    <source>
        <dbReference type="EMBL" id="TBU53062.1"/>
    </source>
</evidence>
<keyword evidence="4" id="KW-1185">Reference proteome</keyword>
<accession>A0A4Q9M6C4</accession>
<organism evidence="2">
    <name type="scientific">Dichomitus squalens</name>
    <dbReference type="NCBI Taxonomy" id="114155"/>
    <lineage>
        <taxon>Eukaryota</taxon>
        <taxon>Fungi</taxon>
        <taxon>Dikarya</taxon>
        <taxon>Basidiomycota</taxon>
        <taxon>Agaricomycotina</taxon>
        <taxon>Agaricomycetes</taxon>
        <taxon>Polyporales</taxon>
        <taxon>Polyporaceae</taxon>
        <taxon>Dichomitus</taxon>
    </lineage>
</organism>
<protein>
    <submittedName>
        <fullName evidence="2">Uncharacterized protein</fullName>
    </submittedName>
</protein>
<evidence type="ECO:0000313" key="4">
    <source>
        <dbReference type="Proteomes" id="UP000292082"/>
    </source>
</evidence>
<proteinExistence type="predicted"/>
<dbReference type="Proteomes" id="UP000292957">
    <property type="component" value="Unassembled WGS sequence"/>
</dbReference>
<gene>
    <name evidence="3" type="ORF">BD310DRAFT_981421</name>
    <name evidence="2" type="ORF">BD311DRAFT_812629</name>
</gene>
<feature type="region of interest" description="Disordered" evidence="1">
    <location>
        <begin position="1"/>
        <end position="33"/>
    </location>
</feature>
<sequence>MVFQSHPDAHMVDAADIDADMNDDSKTITHSADASINLEDAVARLERSILVGYRICDGCLRDNPQAHLPAGGSAPPPA</sequence>
<evidence type="ECO:0000313" key="2">
    <source>
        <dbReference type="EMBL" id="TBU21136.1"/>
    </source>
</evidence>
<dbReference type="Proteomes" id="UP000292082">
    <property type="component" value="Unassembled WGS sequence"/>
</dbReference>
<dbReference type="AlphaFoldDB" id="A0A4Q9M6C4"/>